<dbReference type="HAMAP" id="MF_00479">
    <property type="entry name" value="RsxG_RnfG"/>
    <property type="match status" value="1"/>
</dbReference>
<protein>
    <recommendedName>
        <fullName evidence="6">Ion-translocating oxidoreductase complex subunit G</fullName>
        <ecNumber evidence="6">7.-.-.-</ecNumber>
    </recommendedName>
    <alternativeName>
        <fullName evidence="6">Rnf electron transport complex subunit G</fullName>
    </alternativeName>
</protein>
<dbReference type="EC" id="7.-.-.-" evidence="6"/>
<evidence type="ECO:0000259" key="7">
    <source>
        <dbReference type="SMART" id="SM00900"/>
    </source>
</evidence>
<comment type="similarity">
    <text evidence="6">Belongs to the RnfG family.</text>
</comment>
<keyword evidence="6" id="KW-1003">Cell membrane</keyword>
<comment type="subcellular location">
    <subcellularLocation>
        <location evidence="6">Cell inner membrane</location>
        <topology evidence="6">Single-pass membrane protein</topology>
    </subcellularLocation>
</comment>
<dbReference type="SMART" id="SM00900">
    <property type="entry name" value="FMN_bind"/>
    <property type="match status" value="1"/>
</dbReference>
<dbReference type="NCBIfam" id="TIGR01947">
    <property type="entry name" value="rnfG"/>
    <property type="match status" value="1"/>
</dbReference>
<keyword evidence="3 6" id="KW-0285">Flavoprotein</keyword>
<evidence type="ECO:0000256" key="1">
    <source>
        <dbReference type="ARBA" id="ARBA00022448"/>
    </source>
</evidence>
<dbReference type="Proteomes" id="UP000672027">
    <property type="component" value="Chromosome"/>
</dbReference>
<evidence type="ECO:0000256" key="5">
    <source>
        <dbReference type="ARBA" id="ARBA00022982"/>
    </source>
</evidence>
<dbReference type="PANTHER" id="PTHR36118:SF1">
    <property type="entry name" value="ION-TRANSLOCATING OXIDOREDUCTASE COMPLEX SUBUNIT G"/>
    <property type="match status" value="1"/>
</dbReference>
<evidence type="ECO:0000256" key="4">
    <source>
        <dbReference type="ARBA" id="ARBA00022643"/>
    </source>
</evidence>
<keyword evidence="4 6" id="KW-0288">FMN</keyword>
<keyword evidence="6" id="KW-1133">Transmembrane helix</keyword>
<comment type="cofactor">
    <cofactor evidence="6">
        <name>FMN</name>
        <dbReference type="ChEBI" id="CHEBI:58210"/>
    </cofactor>
</comment>
<dbReference type="InterPro" id="IPR007329">
    <property type="entry name" value="FMN-bd"/>
</dbReference>
<keyword evidence="1 6" id="KW-0813">Transport</keyword>
<feature type="modified residue" description="FMN phosphoryl threonine" evidence="6">
    <location>
        <position position="176"/>
    </location>
</feature>
<sequence>MVLKNMVKSGVFLTTFALLGTVVLALSNQLTLPLIAANERAATLTRLNALISPSEYDNDLLNDQRVIPAVALNSAEPVTVYLARKQNQPVAALFTVTPANGYSGKIRLVVAVLADQSVAGVRILSHKETPGLGDKIDIAKSDWITYFNGKSLENPSLQTWAVRKDGGEFDQFTGATITPRAVVGAVKNTLLWSQQHFSELFIATPEHPLQESK</sequence>
<dbReference type="EMBL" id="CP072800">
    <property type="protein sequence ID" value="QTR50102.1"/>
    <property type="molecule type" value="Genomic_DNA"/>
</dbReference>
<evidence type="ECO:0000313" key="8">
    <source>
        <dbReference type="EMBL" id="QTR50102.1"/>
    </source>
</evidence>
<keyword evidence="6" id="KW-0997">Cell inner membrane</keyword>
<dbReference type="Pfam" id="PF04205">
    <property type="entry name" value="FMN_bind"/>
    <property type="match status" value="1"/>
</dbReference>
<dbReference type="RefSeq" id="WP_210227022.1">
    <property type="nucleotide sequence ID" value="NZ_CP072800.1"/>
</dbReference>
<reference evidence="8 9" key="1">
    <citation type="submission" date="2021-04" db="EMBL/GenBank/DDBJ databases">
        <title>Genomics, taxonomy and metabolism of representatives of sulfur bacteria of the genus Thiothrix: Thiothrix fructosivorans QT, Thiothrix unzii A1T and three new species, Thiothrix subterranea sp. nov., Thiothrix litoralis sp. nov. and 'Candidatus Thiothrix anitrata' sp. nov.</title>
        <authorList>
            <person name="Ravin N.V."/>
            <person name="Smolyakov D."/>
            <person name="Rudenko T.S."/>
            <person name="Mardanov A.V."/>
            <person name="Beletsky A.V."/>
            <person name="Markov N.D."/>
            <person name="Fomenkov A.I."/>
            <person name="Roberts R.J."/>
            <person name="Karnachuk O.V."/>
            <person name="Novikov A."/>
            <person name="Grabovich M.Y."/>
        </authorList>
    </citation>
    <scope>NUCLEOTIDE SEQUENCE [LARGE SCALE GENOMIC DNA]</scope>
    <source>
        <strain evidence="8 9">A52</strain>
    </source>
</reference>
<evidence type="ECO:0000313" key="9">
    <source>
        <dbReference type="Proteomes" id="UP000672027"/>
    </source>
</evidence>
<evidence type="ECO:0000256" key="6">
    <source>
        <dbReference type="HAMAP-Rule" id="MF_00479"/>
    </source>
</evidence>
<accession>A0ABX7X489</accession>
<comment type="subunit">
    <text evidence="6">The complex is composed of six subunits: RnfA, RnfB, RnfC, RnfD, RnfE and RnfG.</text>
</comment>
<dbReference type="PIRSF" id="PIRSF006091">
    <property type="entry name" value="E_trnsport_RnfG"/>
    <property type="match status" value="1"/>
</dbReference>
<dbReference type="NCBIfam" id="NF002519">
    <property type="entry name" value="PRK01908.1"/>
    <property type="match status" value="1"/>
</dbReference>
<comment type="function">
    <text evidence="6">Part of a membrane-bound complex that couples electron transfer with translocation of ions across the membrane.</text>
</comment>
<proteinExistence type="inferred from homology"/>
<dbReference type="InterPro" id="IPR010209">
    <property type="entry name" value="Ion_transpt_RnfG/RsxG"/>
</dbReference>
<evidence type="ECO:0000256" key="2">
    <source>
        <dbReference type="ARBA" id="ARBA00022553"/>
    </source>
</evidence>
<name>A0ABX7X489_9GAMM</name>
<keyword evidence="6" id="KW-0472">Membrane</keyword>
<evidence type="ECO:0000256" key="3">
    <source>
        <dbReference type="ARBA" id="ARBA00022630"/>
    </source>
</evidence>
<keyword evidence="9" id="KW-1185">Reference proteome</keyword>
<dbReference type="PANTHER" id="PTHR36118">
    <property type="entry name" value="ION-TRANSLOCATING OXIDOREDUCTASE COMPLEX SUBUNIT G"/>
    <property type="match status" value="1"/>
</dbReference>
<feature type="domain" description="FMN-binding" evidence="7">
    <location>
        <begin position="101"/>
        <end position="193"/>
    </location>
</feature>
<keyword evidence="6" id="KW-0812">Transmembrane</keyword>
<keyword evidence="5 6" id="KW-0249">Electron transport</keyword>
<organism evidence="8 9">
    <name type="scientific">Candidatus Thiothrix anitrata</name>
    <dbReference type="NCBI Taxonomy" id="2823902"/>
    <lineage>
        <taxon>Bacteria</taxon>
        <taxon>Pseudomonadati</taxon>
        <taxon>Pseudomonadota</taxon>
        <taxon>Gammaproteobacteria</taxon>
        <taxon>Thiotrichales</taxon>
        <taxon>Thiotrichaceae</taxon>
        <taxon>Thiothrix</taxon>
    </lineage>
</organism>
<keyword evidence="2 6" id="KW-0597">Phosphoprotein</keyword>
<keyword evidence="6" id="KW-1278">Translocase</keyword>
<gene>
    <name evidence="8" type="primary">rsxG</name>
    <name evidence="6" type="synonym">rnfG</name>
    <name evidence="8" type="ORF">J8380_00520</name>
</gene>